<dbReference type="AlphaFoldDB" id="A0A5N6NZX2"/>
<organism evidence="1 2">
    <name type="scientific">Mikania micrantha</name>
    <name type="common">bitter vine</name>
    <dbReference type="NCBI Taxonomy" id="192012"/>
    <lineage>
        <taxon>Eukaryota</taxon>
        <taxon>Viridiplantae</taxon>
        <taxon>Streptophyta</taxon>
        <taxon>Embryophyta</taxon>
        <taxon>Tracheophyta</taxon>
        <taxon>Spermatophyta</taxon>
        <taxon>Magnoliopsida</taxon>
        <taxon>eudicotyledons</taxon>
        <taxon>Gunneridae</taxon>
        <taxon>Pentapetalae</taxon>
        <taxon>asterids</taxon>
        <taxon>campanulids</taxon>
        <taxon>Asterales</taxon>
        <taxon>Asteraceae</taxon>
        <taxon>Asteroideae</taxon>
        <taxon>Heliantheae alliance</taxon>
        <taxon>Eupatorieae</taxon>
        <taxon>Mikania</taxon>
    </lineage>
</organism>
<dbReference type="EMBL" id="SZYD01000008">
    <property type="protein sequence ID" value="KAD5508333.1"/>
    <property type="molecule type" value="Genomic_DNA"/>
</dbReference>
<dbReference type="Proteomes" id="UP000326396">
    <property type="component" value="Linkage Group LG16"/>
</dbReference>
<comment type="caution">
    <text evidence="1">The sequence shown here is derived from an EMBL/GenBank/DDBJ whole genome shotgun (WGS) entry which is preliminary data.</text>
</comment>
<protein>
    <submittedName>
        <fullName evidence="1">Uncharacterized protein</fullName>
    </submittedName>
</protein>
<evidence type="ECO:0000313" key="2">
    <source>
        <dbReference type="Proteomes" id="UP000326396"/>
    </source>
</evidence>
<reference evidence="1 2" key="1">
    <citation type="submission" date="2019-05" db="EMBL/GenBank/DDBJ databases">
        <title>Mikania micrantha, genome provides insights into the molecular mechanism of rapid growth.</title>
        <authorList>
            <person name="Liu B."/>
        </authorList>
    </citation>
    <scope>NUCLEOTIDE SEQUENCE [LARGE SCALE GENOMIC DNA]</scope>
    <source>
        <strain evidence="1">NLD-2019</strain>
        <tissue evidence="1">Leaf</tissue>
    </source>
</reference>
<accession>A0A5N6NZX2</accession>
<gene>
    <name evidence="1" type="ORF">E3N88_16036</name>
</gene>
<name>A0A5N6NZX2_9ASTR</name>
<sequence length="90" mass="10290">MMPVKYLPLIPHRSGLCPRFYTSPIGPRIDGSRYLRRMARVRLEPGTFGTPNPCLTTPPTQHWLVKTSCIHITTRHFTCLKDIVLSQSDL</sequence>
<evidence type="ECO:0000313" key="1">
    <source>
        <dbReference type="EMBL" id="KAD5508333.1"/>
    </source>
</evidence>
<keyword evidence="2" id="KW-1185">Reference proteome</keyword>
<proteinExistence type="predicted"/>